<evidence type="ECO:0000256" key="12">
    <source>
        <dbReference type="ARBA" id="ARBA00031158"/>
    </source>
</evidence>
<name>A0AAU2JZ04_9ACTN</name>
<evidence type="ECO:0000313" key="16">
    <source>
        <dbReference type="EMBL" id="WTU78096.1"/>
    </source>
</evidence>
<dbReference type="Pfam" id="PF13434">
    <property type="entry name" value="Lys_Orn_oxgnase"/>
    <property type="match status" value="1"/>
</dbReference>
<dbReference type="InterPro" id="IPR036188">
    <property type="entry name" value="FAD/NAD-bd_sf"/>
</dbReference>
<organism evidence="16">
    <name type="scientific">Streptomyces sp. NBC_00049</name>
    <dbReference type="NCBI Taxonomy" id="2903617"/>
    <lineage>
        <taxon>Bacteria</taxon>
        <taxon>Bacillati</taxon>
        <taxon>Actinomycetota</taxon>
        <taxon>Actinomycetes</taxon>
        <taxon>Kitasatosporales</taxon>
        <taxon>Streptomycetaceae</taxon>
        <taxon>Streptomyces</taxon>
    </lineage>
</organism>
<keyword evidence="9" id="KW-0560">Oxidoreductase</keyword>
<sequence length="426" mass="47195">MADREVGVLAIGAGPANLALAVAIEESGPAELADGTLLLEQSPDIKWQRDLLMPWARSQVSFLKDLVTLRNPRSKFSFLNFLHAQGRLDEFVNLGSFHPFRWEFSDYLQWVATSLDRVEIRYGARAAQVDPVCGADGSVSGWTVLLTDGDRIHCRDLVVGGGRDARVPEVFAGLPGDRVIHSAQYRTRIAQIPKDKPIRTVVVGGAQSAAEMFFAVRENLPSSQVTMLVRSIGLQNYQSSKFVNELFFPSFVDEFYDSPEEVRSQVLDEMRLTNYAGLAPPFLEELYTLLYREKMTGPQRSSVRAMTEVVGARVEGAEVVLDLRDRMSGKIEPLRCDLVLLGTGYDPRKPALVRDLAERVGLDEVSVSRNYRVDLGESAWGALYLQGVNEETHGIADSLISVLAHRSQDILGDLLARRAVTEARSA</sequence>
<keyword evidence="7" id="KW-0274">FAD</keyword>
<gene>
    <name evidence="16" type="ORF">OG327_35015</name>
</gene>
<evidence type="ECO:0000256" key="10">
    <source>
        <dbReference type="ARBA" id="ARBA00023033"/>
    </source>
</evidence>
<dbReference type="InterPro" id="IPR025700">
    <property type="entry name" value="Lys/Orn_oxygenase"/>
</dbReference>
<evidence type="ECO:0000256" key="8">
    <source>
        <dbReference type="ARBA" id="ARBA00022857"/>
    </source>
</evidence>
<accession>A0AAU2JZ04</accession>
<evidence type="ECO:0000256" key="9">
    <source>
        <dbReference type="ARBA" id="ARBA00023002"/>
    </source>
</evidence>
<keyword evidence="6" id="KW-0285">Flavoprotein</keyword>
<comment type="similarity">
    <text evidence="3">Belongs to the lysine N(6)-hydroxylase/L-ornithine N(5)-oxygenase family.</text>
</comment>
<dbReference type="GO" id="GO:0006879">
    <property type="term" value="P:intracellular iron ion homeostasis"/>
    <property type="evidence" value="ECO:0007669"/>
    <property type="project" value="TreeGrafter"/>
</dbReference>
<dbReference type="AlphaFoldDB" id="A0AAU2JZ04"/>
<evidence type="ECO:0000256" key="3">
    <source>
        <dbReference type="ARBA" id="ARBA00007588"/>
    </source>
</evidence>
<evidence type="ECO:0000256" key="1">
    <source>
        <dbReference type="ARBA" id="ARBA00001974"/>
    </source>
</evidence>
<evidence type="ECO:0000256" key="7">
    <source>
        <dbReference type="ARBA" id="ARBA00022827"/>
    </source>
</evidence>
<dbReference type="EC" id="1.14.13.59" evidence="4"/>
<proteinExistence type="inferred from homology"/>
<evidence type="ECO:0000256" key="13">
    <source>
        <dbReference type="ARBA" id="ARBA00032493"/>
    </source>
</evidence>
<protein>
    <recommendedName>
        <fullName evidence="5">L-lysine N6-monooxygenase MbtG</fullName>
        <ecNumber evidence="4">1.14.13.59</ecNumber>
    </recommendedName>
    <alternativeName>
        <fullName evidence="14">Lysine 6-N-hydroxylase</fullName>
    </alternativeName>
    <alternativeName>
        <fullName evidence="13">Lysine N6-hydroxylase</fullName>
    </alternativeName>
    <alternativeName>
        <fullName evidence="11">Lysine-N-oxygenase</fullName>
    </alternativeName>
    <alternativeName>
        <fullName evidence="12">Mycobactin synthase protein G</fullName>
    </alternativeName>
</protein>
<evidence type="ECO:0000256" key="6">
    <source>
        <dbReference type="ARBA" id="ARBA00022630"/>
    </source>
</evidence>
<reference evidence="16" key="1">
    <citation type="submission" date="2022-10" db="EMBL/GenBank/DDBJ databases">
        <title>The complete genomes of actinobacterial strains from the NBC collection.</title>
        <authorList>
            <person name="Joergensen T.S."/>
            <person name="Alvarez Arevalo M."/>
            <person name="Sterndorff E.B."/>
            <person name="Faurdal D."/>
            <person name="Vuksanovic O."/>
            <person name="Mourched A.-S."/>
            <person name="Charusanti P."/>
            <person name="Shaw S."/>
            <person name="Blin K."/>
            <person name="Weber T."/>
        </authorList>
    </citation>
    <scope>NUCLEOTIDE SEQUENCE</scope>
    <source>
        <strain evidence="16">NBC_00049</strain>
    </source>
</reference>
<evidence type="ECO:0000256" key="15">
    <source>
        <dbReference type="ARBA" id="ARBA00048407"/>
    </source>
</evidence>
<dbReference type="GO" id="GO:0047091">
    <property type="term" value="F:L-lysine 6-monooxygenase (NADPH) activity"/>
    <property type="evidence" value="ECO:0007669"/>
    <property type="project" value="UniProtKB-EC"/>
</dbReference>
<evidence type="ECO:0000256" key="14">
    <source>
        <dbReference type="ARBA" id="ARBA00032738"/>
    </source>
</evidence>
<dbReference type="EMBL" id="CP108264">
    <property type="protein sequence ID" value="WTU78096.1"/>
    <property type="molecule type" value="Genomic_DNA"/>
</dbReference>
<dbReference type="PANTHER" id="PTHR42802:SF1">
    <property type="entry name" value="L-ORNITHINE N(5)-MONOOXYGENASE"/>
    <property type="match status" value="1"/>
</dbReference>
<dbReference type="Gene3D" id="3.50.50.60">
    <property type="entry name" value="FAD/NAD(P)-binding domain"/>
    <property type="match status" value="1"/>
</dbReference>
<comment type="cofactor">
    <cofactor evidence="1">
        <name>FAD</name>
        <dbReference type="ChEBI" id="CHEBI:57692"/>
    </cofactor>
</comment>
<dbReference type="SUPFAM" id="SSF51905">
    <property type="entry name" value="FAD/NAD(P)-binding domain"/>
    <property type="match status" value="1"/>
</dbReference>
<evidence type="ECO:0000256" key="11">
    <source>
        <dbReference type="ARBA" id="ARBA00029939"/>
    </source>
</evidence>
<comment type="pathway">
    <text evidence="2">Siderophore biosynthesis.</text>
</comment>
<evidence type="ECO:0000256" key="5">
    <source>
        <dbReference type="ARBA" id="ARBA00016406"/>
    </source>
</evidence>
<dbReference type="PANTHER" id="PTHR42802">
    <property type="entry name" value="MONOOXYGENASE"/>
    <property type="match status" value="1"/>
</dbReference>
<keyword evidence="10 16" id="KW-0503">Monooxygenase</keyword>
<keyword evidence="8" id="KW-0521">NADP</keyword>
<evidence type="ECO:0000256" key="2">
    <source>
        <dbReference type="ARBA" id="ARBA00004924"/>
    </source>
</evidence>
<comment type="catalytic activity">
    <reaction evidence="15">
        <text>L-lysine + NADPH + O2 = N(6)-hydroxy-L-lysine + NADP(+) + H2O</text>
        <dbReference type="Rhea" id="RHEA:23228"/>
        <dbReference type="ChEBI" id="CHEBI:15377"/>
        <dbReference type="ChEBI" id="CHEBI:15379"/>
        <dbReference type="ChEBI" id="CHEBI:32551"/>
        <dbReference type="ChEBI" id="CHEBI:57783"/>
        <dbReference type="ChEBI" id="CHEBI:57820"/>
        <dbReference type="ChEBI" id="CHEBI:58349"/>
        <dbReference type="EC" id="1.14.13.59"/>
    </reaction>
</comment>
<evidence type="ECO:0000256" key="4">
    <source>
        <dbReference type="ARBA" id="ARBA00013076"/>
    </source>
</evidence>